<sequence>MAKNLSKNQIHELTMLVLNQLDFQEANETSSATIIADDVVQKYAEVYENIQKKNTPPKVTVSNNK</sequence>
<organism evidence="1 2">
    <name type="scientific">Pelosinus propionicus DSM 13327</name>
    <dbReference type="NCBI Taxonomy" id="1123291"/>
    <lineage>
        <taxon>Bacteria</taxon>
        <taxon>Bacillati</taxon>
        <taxon>Bacillota</taxon>
        <taxon>Negativicutes</taxon>
        <taxon>Selenomonadales</taxon>
        <taxon>Sporomusaceae</taxon>
        <taxon>Pelosinus</taxon>
    </lineage>
</organism>
<reference evidence="2" key="1">
    <citation type="submission" date="2016-10" db="EMBL/GenBank/DDBJ databases">
        <authorList>
            <person name="Varghese N."/>
            <person name="Submissions S."/>
        </authorList>
    </citation>
    <scope>NUCLEOTIDE SEQUENCE [LARGE SCALE GENOMIC DNA]</scope>
    <source>
        <strain evidence="2">DSM 13327</strain>
    </source>
</reference>
<proteinExistence type="predicted"/>
<keyword evidence="2" id="KW-1185">Reference proteome</keyword>
<dbReference type="EMBL" id="FOTS01000009">
    <property type="protein sequence ID" value="SFL57812.1"/>
    <property type="molecule type" value="Genomic_DNA"/>
</dbReference>
<protein>
    <submittedName>
        <fullName evidence="1">Uncharacterized protein</fullName>
    </submittedName>
</protein>
<name>A0A1I4ITY4_9FIRM</name>
<dbReference type="Proteomes" id="UP000199520">
    <property type="component" value="Unassembled WGS sequence"/>
</dbReference>
<dbReference type="OrthoDB" id="1683945at2"/>
<accession>A0A1I4ITY4</accession>
<evidence type="ECO:0000313" key="1">
    <source>
        <dbReference type="EMBL" id="SFL57812.1"/>
    </source>
</evidence>
<gene>
    <name evidence="1" type="ORF">SAMN04490355_1009112</name>
</gene>
<dbReference type="RefSeq" id="WP_090934274.1">
    <property type="nucleotide sequence ID" value="NZ_FOTS01000009.1"/>
</dbReference>
<evidence type="ECO:0000313" key="2">
    <source>
        <dbReference type="Proteomes" id="UP000199520"/>
    </source>
</evidence>
<dbReference type="AlphaFoldDB" id="A0A1I4ITY4"/>